<evidence type="ECO:0000256" key="1">
    <source>
        <dbReference type="ARBA" id="ARBA00022962"/>
    </source>
</evidence>
<dbReference type="GO" id="GO:0005737">
    <property type="term" value="C:cytoplasm"/>
    <property type="evidence" value="ECO:0007669"/>
    <property type="project" value="TreeGrafter"/>
</dbReference>
<keyword evidence="4" id="KW-1185">Reference proteome</keyword>
<dbReference type="GO" id="GO:0008242">
    <property type="term" value="F:omega peptidase activity"/>
    <property type="evidence" value="ECO:0007669"/>
    <property type="project" value="TreeGrafter"/>
</dbReference>
<protein>
    <submittedName>
        <fullName evidence="3">Nucleophile aminohydrolase</fullName>
    </submittedName>
</protein>
<dbReference type="Pfam" id="PF13230">
    <property type="entry name" value="GATase_4"/>
    <property type="match status" value="1"/>
</dbReference>
<gene>
    <name evidence="3" type="ORF">B0J11DRAFT_524359</name>
</gene>
<dbReference type="PROSITE" id="PS51278">
    <property type="entry name" value="GATASE_TYPE_2"/>
    <property type="match status" value="1"/>
</dbReference>
<keyword evidence="1" id="KW-0315">Glutamine amidotransferase</keyword>
<evidence type="ECO:0000313" key="3">
    <source>
        <dbReference type="EMBL" id="KAH7128198.1"/>
    </source>
</evidence>
<dbReference type="InterPro" id="IPR029055">
    <property type="entry name" value="Ntn_hydrolases_N"/>
</dbReference>
<name>A0A9P9DZN8_9PLEO</name>
<dbReference type="PANTHER" id="PTHR43187:SF1">
    <property type="entry name" value="GLUTAMINE AMIDOTRANSFERASE DUG3-RELATED"/>
    <property type="match status" value="1"/>
</dbReference>
<dbReference type="AlphaFoldDB" id="A0A9P9DZN8"/>
<dbReference type="CDD" id="cd01908">
    <property type="entry name" value="YafJ"/>
    <property type="match status" value="1"/>
</dbReference>
<reference evidence="3" key="1">
    <citation type="journal article" date="2021" name="Nat. Commun.">
        <title>Genetic determinants of endophytism in the Arabidopsis root mycobiome.</title>
        <authorList>
            <person name="Mesny F."/>
            <person name="Miyauchi S."/>
            <person name="Thiergart T."/>
            <person name="Pickel B."/>
            <person name="Atanasova L."/>
            <person name="Karlsson M."/>
            <person name="Huettel B."/>
            <person name="Barry K.W."/>
            <person name="Haridas S."/>
            <person name="Chen C."/>
            <person name="Bauer D."/>
            <person name="Andreopoulos W."/>
            <person name="Pangilinan J."/>
            <person name="LaButti K."/>
            <person name="Riley R."/>
            <person name="Lipzen A."/>
            <person name="Clum A."/>
            <person name="Drula E."/>
            <person name="Henrissat B."/>
            <person name="Kohler A."/>
            <person name="Grigoriev I.V."/>
            <person name="Martin F.M."/>
            <person name="Hacquard S."/>
        </authorList>
    </citation>
    <scope>NUCLEOTIDE SEQUENCE</scope>
    <source>
        <strain evidence="3">MPI-CAGE-CH-0243</strain>
    </source>
</reference>
<dbReference type="PANTHER" id="PTHR43187">
    <property type="entry name" value="GLUTAMINE AMIDOTRANSFERASE DUG3-RELATED"/>
    <property type="match status" value="1"/>
</dbReference>
<sequence length="356" mass="39610">MCRWFAYISPSEPCLLSDVLITPANSISKQCSEHYLPGLLPHSQEKDLDDSPDALLKLRNSLLNMDGLGIAWYTTAQNSYIKHVQGPRPALYKSQSPPINDFNFRSLCDNTETNCVFAHIRATSGSVVTQVNSHPFVFGRHVFMHNGVISNFSSIRRNMTDLMSFDSYCNIFGSTDSEHAAALYITNLAGKDGKDGTKESWNKTYPLADMLAAMRQTIISILELQTQALSPENRRPNSLNFCTTDGEKLVAVRFRNHATQAPPSLYWSEFAGRTLNGKFPGNPDGKDLVNEETFYGEEERIGKHTIVASEPTTFDEKEWHLIGGNCALTVDEHGVETQVAIEYEKALNAVDPEHGG</sequence>
<organism evidence="3 4">
    <name type="scientific">Dendryphion nanum</name>
    <dbReference type="NCBI Taxonomy" id="256645"/>
    <lineage>
        <taxon>Eukaryota</taxon>
        <taxon>Fungi</taxon>
        <taxon>Dikarya</taxon>
        <taxon>Ascomycota</taxon>
        <taxon>Pezizomycotina</taxon>
        <taxon>Dothideomycetes</taxon>
        <taxon>Pleosporomycetidae</taxon>
        <taxon>Pleosporales</taxon>
        <taxon>Torulaceae</taxon>
        <taxon>Dendryphion</taxon>
    </lineage>
</organism>
<dbReference type="InterPro" id="IPR017932">
    <property type="entry name" value="GATase_2_dom"/>
</dbReference>
<dbReference type="InterPro" id="IPR052373">
    <property type="entry name" value="Gamma-glu_amide_hydrolase"/>
</dbReference>
<dbReference type="EMBL" id="JAGMWT010000005">
    <property type="protein sequence ID" value="KAH7128198.1"/>
    <property type="molecule type" value="Genomic_DNA"/>
</dbReference>
<comment type="caution">
    <text evidence="3">The sequence shown here is derived from an EMBL/GenBank/DDBJ whole genome shotgun (WGS) entry which is preliminary data.</text>
</comment>
<evidence type="ECO:0000259" key="2">
    <source>
        <dbReference type="PROSITE" id="PS51278"/>
    </source>
</evidence>
<dbReference type="Gene3D" id="3.60.20.10">
    <property type="entry name" value="Glutamine Phosphoribosylpyrophosphate, subunit 1, domain 1"/>
    <property type="match status" value="1"/>
</dbReference>
<dbReference type="OrthoDB" id="444432at2759"/>
<dbReference type="GO" id="GO:0006751">
    <property type="term" value="P:glutathione catabolic process"/>
    <property type="evidence" value="ECO:0007669"/>
    <property type="project" value="TreeGrafter"/>
</dbReference>
<dbReference type="Proteomes" id="UP000700596">
    <property type="component" value="Unassembled WGS sequence"/>
</dbReference>
<dbReference type="InterPro" id="IPR026869">
    <property type="entry name" value="EgtC-like"/>
</dbReference>
<proteinExistence type="predicted"/>
<dbReference type="SUPFAM" id="SSF56235">
    <property type="entry name" value="N-terminal nucleophile aminohydrolases (Ntn hydrolases)"/>
    <property type="match status" value="1"/>
</dbReference>
<dbReference type="GO" id="GO:0061672">
    <property type="term" value="C:glutathione hydrolase complex"/>
    <property type="evidence" value="ECO:0007669"/>
    <property type="project" value="TreeGrafter"/>
</dbReference>
<evidence type="ECO:0000313" key="4">
    <source>
        <dbReference type="Proteomes" id="UP000700596"/>
    </source>
</evidence>
<accession>A0A9P9DZN8</accession>
<feature type="domain" description="Glutamine amidotransferase type-2" evidence="2">
    <location>
        <begin position="31"/>
        <end position="356"/>
    </location>
</feature>